<name>A0A921TEG8_9GAMM</name>
<dbReference type="EMBL" id="PDWK01000100">
    <property type="protein sequence ID" value="KAF1684819.1"/>
    <property type="molecule type" value="Genomic_DNA"/>
</dbReference>
<feature type="non-terminal residue" evidence="1">
    <location>
        <position position="1"/>
    </location>
</feature>
<organism evidence="1 2">
    <name type="scientific">Pseudoxanthomonas taiwanensis</name>
    <dbReference type="NCBI Taxonomy" id="176598"/>
    <lineage>
        <taxon>Bacteria</taxon>
        <taxon>Pseudomonadati</taxon>
        <taxon>Pseudomonadota</taxon>
        <taxon>Gammaproteobacteria</taxon>
        <taxon>Lysobacterales</taxon>
        <taxon>Lysobacteraceae</taxon>
        <taxon>Pseudoxanthomonas</taxon>
    </lineage>
</organism>
<dbReference type="OrthoDB" id="237393at2"/>
<comment type="caution">
    <text evidence="1">The sequence shown here is derived from an EMBL/GenBank/DDBJ whole genome shotgun (WGS) entry which is preliminary data.</text>
</comment>
<proteinExistence type="predicted"/>
<keyword evidence="2" id="KW-1185">Reference proteome</keyword>
<evidence type="ECO:0000313" key="2">
    <source>
        <dbReference type="Proteomes" id="UP000717981"/>
    </source>
</evidence>
<dbReference type="AlphaFoldDB" id="A0A921TEG8"/>
<dbReference type="PANTHER" id="PTHR41339:SF1">
    <property type="entry name" value="SECRETED PROTEIN"/>
    <property type="match status" value="1"/>
</dbReference>
<accession>A0A921TEG8</accession>
<protein>
    <submittedName>
        <fullName evidence="1">Uncharacterized protein</fullName>
    </submittedName>
</protein>
<dbReference type="RefSeq" id="WP_162125477.1">
    <property type="nucleotide sequence ID" value="NZ_PDWK01000100.1"/>
</dbReference>
<sequence length="444" mass="45620">TLAKPVGQFSAGPAAGPAENCPTGFANVGTVAGGTLRACQLPNRIVGNLVIKKLDGVIYAINGQVNVGDDAGGNASAPVAGAQTGILTVEPGVRFFGSAGADFLVVNRGSQIFAEGTASDPIVFTSRASVEGQTNVDSIGQWGGVVILGRAPISACPGSTVSGTPECQALIEGVNNVFYGGNNPNDNSGRLRYVRVQHSGYTIAANNELNGITFGGVGRATTVDHIQVHNSSDDGIEIFGGTVNLRHIVLTGNDDDSLDTDTGWDGAAQFGIVVQRANGGDRMNEWSAIRREPYSKPRIANFTYVGRAGGGVAIELNQGTQASFYNTVVTRPAGGSGNGATCLNIADANTTGTFHSVFFSCPIAFSGATAEAAFNAGTNNVANGTSTLTDTFINGANESAVPAFSNLSGVHPFFQNVDYIGGVKNAADTWWQGWTCGLTADKPC</sequence>
<dbReference type="PANTHER" id="PTHR41339">
    <property type="entry name" value="LIPL48"/>
    <property type="match status" value="1"/>
</dbReference>
<reference evidence="1" key="1">
    <citation type="submission" date="2017-10" db="EMBL/GenBank/DDBJ databases">
        <title>Whole genome sequencing of members of genus Pseudoxanthomonas.</title>
        <authorList>
            <person name="Kumar S."/>
            <person name="Bansal K."/>
            <person name="Kaur A."/>
            <person name="Patil P."/>
            <person name="Sharma S."/>
            <person name="Patil P.B."/>
        </authorList>
    </citation>
    <scope>NUCLEOTIDE SEQUENCE</scope>
    <source>
        <strain evidence="1">DSM 22914</strain>
    </source>
</reference>
<evidence type="ECO:0000313" key="1">
    <source>
        <dbReference type="EMBL" id="KAF1684819.1"/>
    </source>
</evidence>
<gene>
    <name evidence="1" type="ORF">CR938_13405</name>
</gene>
<dbReference type="Proteomes" id="UP000717981">
    <property type="component" value="Unassembled WGS sequence"/>
</dbReference>